<proteinExistence type="predicted"/>
<dbReference type="SUPFAM" id="SSF159594">
    <property type="entry name" value="XCC0632-like"/>
    <property type="match status" value="1"/>
</dbReference>
<name>A0A1M5CKM1_9GAMM</name>
<protein>
    <recommendedName>
        <fullName evidence="2">ABC-type transport auxiliary lipoprotein component domain-containing protein</fullName>
    </recommendedName>
</protein>
<dbReference type="Pfam" id="PF03886">
    <property type="entry name" value="ABC_trans_aux"/>
    <property type="match status" value="1"/>
</dbReference>
<dbReference type="RefSeq" id="WP_072824229.1">
    <property type="nucleotide sequence ID" value="NZ_FQUJ01000014.1"/>
</dbReference>
<keyword evidence="4" id="KW-1185">Reference proteome</keyword>
<evidence type="ECO:0000313" key="3">
    <source>
        <dbReference type="EMBL" id="SHF55157.1"/>
    </source>
</evidence>
<dbReference type="Gene3D" id="3.40.50.10610">
    <property type="entry name" value="ABC-type transport auxiliary lipoprotein component"/>
    <property type="match status" value="1"/>
</dbReference>
<feature type="chain" id="PRO_5012341263" description="ABC-type transport auxiliary lipoprotein component domain-containing protein" evidence="1">
    <location>
        <begin position="23"/>
        <end position="197"/>
    </location>
</feature>
<organism evidence="3 4">
    <name type="scientific">Modicisalibacter ilicicola DSM 19980</name>
    <dbReference type="NCBI Taxonomy" id="1121942"/>
    <lineage>
        <taxon>Bacteria</taxon>
        <taxon>Pseudomonadati</taxon>
        <taxon>Pseudomonadota</taxon>
        <taxon>Gammaproteobacteria</taxon>
        <taxon>Oceanospirillales</taxon>
        <taxon>Halomonadaceae</taxon>
        <taxon>Modicisalibacter</taxon>
    </lineage>
</organism>
<dbReference type="InterPro" id="IPR005586">
    <property type="entry name" value="ABC_trans_aux"/>
</dbReference>
<sequence length="197" mass="21404">MRPIRLLLAPALVLWLAGCATGSSSTERYTLPAGSLDADARRVETSETSPQHTLIVDSVELASFLESQGIILQSDDIRLREASSHLWAEALNRQLDRGLRQRLANRLPDTRVLGGGTSADALHLRVNVDEFQGRYDGVAVASGRWQLHDAEGELLAFESFGVTEALDSDGYPALVRALGRSWDKVASNIAAAIQAKR</sequence>
<evidence type="ECO:0000256" key="1">
    <source>
        <dbReference type="SAM" id="SignalP"/>
    </source>
</evidence>
<dbReference type="Proteomes" id="UP000184346">
    <property type="component" value="Unassembled WGS sequence"/>
</dbReference>
<keyword evidence="1" id="KW-0732">Signal</keyword>
<dbReference type="AlphaFoldDB" id="A0A1M5CKM1"/>
<accession>A0A1M5CKM1</accession>
<dbReference type="PROSITE" id="PS51257">
    <property type="entry name" value="PROKAR_LIPOPROTEIN"/>
    <property type="match status" value="1"/>
</dbReference>
<dbReference type="EMBL" id="FQUJ01000014">
    <property type="protein sequence ID" value="SHF55157.1"/>
    <property type="molecule type" value="Genomic_DNA"/>
</dbReference>
<evidence type="ECO:0000313" key="4">
    <source>
        <dbReference type="Proteomes" id="UP000184346"/>
    </source>
</evidence>
<feature type="signal peptide" evidence="1">
    <location>
        <begin position="1"/>
        <end position="22"/>
    </location>
</feature>
<evidence type="ECO:0000259" key="2">
    <source>
        <dbReference type="Pfam" id="PF03886"/>
    </source>
</evidence>
<gene>
    <name evidence="3" type="ORF">SAMN02745148_02954</name>
</gene>
<reference evidence="3 4" key="1">
    <citation type="submission" date="2016-11" db="EMBL/GenBank/DDBJ databases">
        <authorList>
            <person name="Jaros S."/>
            <person name="Januszkiewicz K."/>
            <person name="Wedrychowicz H."/>
        </authorList>
    </citation>
    <scope>NUCLEOTIDE SEQUENCE [LARGE SCALE GENOMIC DNA]</scope>
    <source>
        <strain evidence="3 4">DSM 19980</strain>
    </source>
</reference>
<feature type="domain" description="ABC-type transport auxiliary lipoprotein component" evidence="2">
    <location>
        <begin position="36"/>
        <end position="190"/>
    </location>
</feature>
<dbReference type="STRING" id="1121942.SAMN02745148_02954"/>